<dbReference type="PROSITE" id="PS50172">
    <property type="entry name" value="BRCT"/>
    <property type="match status" value="4"/>
</dbReference>
<feature type="compositionally biased region" description="Basic and acidic residues" evidence="2">
    <location>
        <begin position="707"/>
        <end position="717"/>
    </location>
</feature>
<dbReference type="Gene3D" id="3.40.50.10190">
    <property type="entry name" value="BRCT domain"/>
    <property type="match status" value="4"/>
</dbReference>
<feature type="compositionally biased region" description="Basic and acidic residues" evidence="2">
    <location>
        <begin position="574"/>
        <end position="583"/>
    </location>
</feature>
<keyword evidence="5" id="KW-1185">Reference proteome</keyword>
<feature type="compositionally biased region" description="Polar residues" evidence="2">
    <location>
        <begin position="584"/>
        <end position="595"/>
    </location>
</feature>
<dbReference type="AlphaFoldDB" id="A0A8H6U0L9"/>
<dbReference type="SUPFAM" id="SSF52113">
    <property type="entry name" value="BRCT domain"/>
    <property type="match status" value="3"/>
</dbReference>
<gene>
    <name evidence="4" type="ORF">MVEN_02623800</name>
</gene>
<dbReference type="Proteomes" id="UP000620124">
    <property type="component" value="Unassembled WGS sequence"/>
</dbReference>
<dbReference type="GO" id="GO:0033314">
    <property type="term" value="P:mitotic DNA replication checkpoint signaling"/>
    <property type="evidence" value="ECO:0007669"/>
    <property type="project" value="TreeGrafter"/>
</dbReference>
<keyword evidence="1" id="KW-0677">Repeat</keyword>
<dbReference type="Pfam" id="PF00533">
    <property type="entry name" value="BRCT"/>
    <property type="match status" value="1"/>
</dbReference>
<dbReference type="PANTHER" id="PTHR13561:SF20">
    <property type="entry name" value="DNA TOPOISOMERASE 2-BINDING PROTEIN 1"/>
    <property type="match status" value="1"/>
</dbReference>
<evidence type="ECO:0000259" key="3">
    <source>
        <dbReference type="PROSITE" id="PS50172"/>
    </source>
</evidence>
<feature type="region of interest" description="Disordered" evidence="2">
    <location>
        <begin position="559"/>
        <end position="614"/>
    </location>
</feature>
<dbReference type="CDD" id="cd00027">
    <property type="entry name" value="BRCT"/>
    <property type="match status" value="2"/>
</dbReference>
<dbReference type="GO" id="GO:0006270">
    <property type="term" value="P:DNA replication initiation"/>
    <property type="evidence" value="ECO:0007669"/>
    <property type="project" value="TreeGrafter"/>
</dbReference>
<comment type="caution">
    <text evidence="4">The sequence shown here is derived from an EMBL/GenBank/DDBJ whole genome shotgun (WGS) entry which is preliminary data.</text>
</comment>
<feature type="domain" description="BRCT" evidence="3">
    <location>
        <begin position="147"/>
        <end position="225"/>
    </location>
</feature>
<evidence type="ECO:0000313" key="4">
    <source>
        <dbReference type="EMBL" id="KAF7326374.1"/>
    </source>
</evidence>
<feature type="region of interest" description="Disordered" evidence="2">
    <location>
        <begin position="292"/>
        <end position="313"/>
    </location>
</feature>
<sequence>MHRRGNKSKKVPNVRLRPAQPDAMARARASPEPSSYWDNQETQIATTEEPAIIGGSCPRPFKNVVVCATGVLDKPALFKLASQLGATSVSAFTDRVTHLVAEDHGGAKYLCALERKIPILLPSWISESHRIWQHGDDVDFAQSIATHRLPVFSGVTLCTSGIPIVRRTKINKLLTAAGGTYVKALERPVRVTHVLCAGDAETDEMRYADKFNAAGEADPPIQLVWGRMGDSMRRAITWKTSHAAADDEDELAPVQRLPSMTLQLWGSLLKTRGYEVAGGSVVLSPGKARQMVLEGRSSEEPTQERGPAAAAGGSVLSSFRRANSFVASRPTAAAARELPFGRTSSTWNANADSNSDALPLMNTKKDSDAETLSAAFAGLRFLLRGETDSATVRKAIEGAGGAVVRGGDADYIIVRLISGSALYVAETSAAARALYRTECWLERCLLVDRLCAPDEHASFVPLSIPLPVPGADRITLSFSGLDVSEACWVRRLLEALGITLAPAFSRHATHLLCPSGTGMKYAHALQWGVPVIDMGWLAAMARTGSVPAVHAFLISPTEAEVDSTDPPKSSGPNEARKSEDRVESSSPARTASLTAPSLRRGMSVSPPKIPEHRTKALEDSIVSLLGKRSATQAQDESEALVPVKRGRVHRSRQTSDTLPVLLPGPEEQQGSGRRSVFGTAELLSPSLGSDEGLSVDPDVDEQSLRVVYEDPEQRAEQRRLASLIANEGRHEIPRTPDR</sequence>
<dbReference type="PANTHER" id="PTHR13561">
    <property type="entry name" value="DNA REPLICATION REGULATOR DPB11-RELATED"/>
    <property type="match status" value="1"/>
</dbReference>
<accession>A0A8H6U0L9</accession>
<evidence type="ECO:0000313" key="5">
    <source>
        <dbReference type="Proteomes" id="UP000620124"/>
    </source>
</evidence>
<reference evidence="4" key="1">
    <citation type="submission" date="2020-05" db="EMBL/GenBank/DDBJ databases">
        <title>Mycena genomes resolve the evolution of fungal bioluminescence.</title>
        <authorList>
            <person name="Tsai I.J."/>
        </authorList>
    </citation>
    <scope>NUCLEOTIDE SEQUENCE</scope>
    <source>
        <strain evidence="4">CCC161011</strain>
    </source>
</reference>
<feature type="domain" description="BRCT" evidence="3">
    <location>
        <begin position="473"/>
        <end position="554"/>
    </location>
</feature>
<dbReference type="OrthoDB" id="251770at2759"/>
<evidence type="ECO:0000256" key="1">
    <source>
        <dbReference type="ARBA" id="ARBA00022737"/>
    </source>
</evidence>
<name>A0A8H6U0L9_9AGAR</name>
<protein>
    <recommendedName>
        <fullName evidence="3">BRCT domain-containing protein</fullName>
    </recommendedName>
</protein>
<feature type="region of interest" description="Disordered" evidence="2">
    <location>
        <begin position="1"/>
        <end position="36"/>
    </location>
</feature>
<dbReference type="EMBL" id="JACAZI010000049">
    <property type="protein sequence ID" value="KAF7326374.1"/>
    <property type="molecule type" value="Genomic_DNA"/>
</dbReference>
<dbReference type="Pfam" id="PF12738">
    <property type="entry name" value="PTCB-BRCT"/>
    <property type="match status" value="2"/>
</dbReference>
<evidence type="ECO:0000256" key="2">
    <source>
        <dbReference type="SAM" id="MobiDB-lite"/>
    </source>
</evidence>
<feature type="region of interest" description="Disordered" evidence="2">
    <location>
        <begin position="628"/>
        <end position="717"/>
    </location>
</feature>
<feature type="domain" description="BRCT" evidence="3">
    <location>
        <begin position="56"/>
        <end position="128"/>
    </location>
</feature>
<feature type="compositionally biased region" description="Basic residues" evidence="2">
    <location>
        <begin position="1"/>
        <end position="12"/>
    </location>
</feature>
<organism evidence="4 5">
    <name type="scientific">Mycena venus</name>
    <dbReference type="NCBI Taxonomy" id="2733690"/>
    <lineage>
        <taxon>Eukaryota</taxon>
        <taxon>Fungi</taxon>
        <taxon>Dikarya</taxon>
        <taxon>Basidiomycota</taxon>
        <taxon>Agaricomycotina</taxon>
        <taxon>Agaricomycetes</taxon>
        <taxon>Agaricomycetidae</taxon>
        <taxon>Agaricales</taxon>
        <taxon>Marasmiineae</taxon>
        <taxon>Mycenaceae</taxon>
        <taxon>Mycena</taxon>
    </lineage>
</organism>
<dbReference type="GO" id="GO:0007095">
    <property type="term" value="P:mitotic G2 DNA damage checkpoint signaling"/>
    <property type="evidence" value="ECO:0007669"/>
    <property type="project" value="TreeGrafter"/>
</dbReference>
<dbReference type="InterPro" id="IPR001357">
    <property type="entry name" value="BRCT_dom"/>
</dbReference>
<dbReference type="InterPro" id="IPR036420">
    <property type="entry name" value="BRCT_dom_sf"/>
</dbReference>
<proteinExistence type="predicted"/>
<dbReference type="SMART" id="SM00292">
    <property type="entry name" value="BRCT"/>
    <property type="match status" value="3"/>
</dbReference>
<feature type="domain" description="BRCT" evidence="3">
    <location>
        <begin position="371"/>
        <end position="458"/>
    </location>
</feature>